<keyword evidence="4" id="KW-0175">Coiled coil</keyword>
<evidence type="ECO:0000313" key="7">
    <source>
        <dbReference type="EMBL" id="TCD69856.1"/>
    </source>
</evidence>
<evidence type="ECO:0000256" key="2">
    <source>
        <dbReference type="ARBA" id="ARBA00022448"/>
    </source>
</evidence>
<keyword evidence="3" id="KW-0268">Exocytosis</keyword>
<dbReference type="InterPro" id="IPR048627">
    <property type="entry name" value="Sec10_HB"/>
</dbReference>
<keyword evidence="8" id="KW-1185">Reference proteome</keyword>
<reference evidence="7 8" key="1">
    <citation type="submission" date="2018-11" db="EMBL/GenBank/DDBJ databases">
        <title>Genome assembly of Steccherinum ochraceum LE-BIN_3174, the white-rot fungus of the Steccherinaceae family (The Residual Polyporoid clade, Polyporales, Basidiomycota).</title>
        <authorList>
            <person name="Fedorova T.V."/>
            <person name="Glazunova O.A."/>
            <person name="Landesman E.O."/>
            <person name="Moiseenko K.V."/>
            <person name="Psurtseva N.V."/>
            <person name="Savinova O.S."/>
            <person name="Shakhova N.V."/>
            <person name="Tyazhelova T.V."/>
            <person name="Vasina D.V."/>
        </authorList>
    </citation>
    <scope>NUCLEOTIDE SEQUENCE [LARGE SCALE GENOMIC DNA]</scope>
    <source>
        <strain evidence="7 8">LE-BIN_3174</strain>
    </source>
</reference>
<protein>
    <submittedName>
        <fullName evidence="7">Exocyst complex component 5</fullName>
    </submittedName>
</protein>
<dbReference type="Pfam" id="PF20667">
    <property type="entry name" value="Sec10_N"/>
    <property type="match status" value="1"/>
</dbReference>
<gene>
    <name evidence="7" type="primary">SEC10</name>
    <name evidence="7" type="ORF">EIP91_005933</name>
</gene>
<dbReference type="EMBL" id="RWJN01000032">
    <property type="protein sequence ID" value="TCD69856.1"/>
    <property type="molecule type" value="Genomic_DNA"/>
</dbReference>
<feature type="domain" description="Exocyst complex component Sec10 N-terminal" evidence="6">
    <location>
        <begin position="79"/>
        <end position="192"/>
    </location>
</feature>
<organism evidence="7 8">
    <name type="scientific">Steccherinum ochraceum</name>
    <dbReference type="NCBI Taxonomy" id="92696"/>
    <lineage>
        <taxon>Eukaryota</taxon>
        <taxon>Fungi</taxon>
        <taxon>Dikarya</taxon>
        <taxon>Basidiomycota</taxon>
        <taxon>Agaricomycotina</taxon>
        <taxon>Agaricomycetes</taxon>
        <taxon>Polyporales</taxon>
        <taxon>Steccherinaceae</taxon>
        <taxon>Steccherinum</taxon>
    </lineage>
</organism>
<sequence length="904" mass="100446">MATLASTVKWQAFHLQAAVTTSSQPPAWTAIQPQPTDHTVQQHLRLEAFEGKFDVKEFVGTISEKLIAQSKSHAGPFDPKPFIRTFEAAVDKLITVRKDVQTKTEQMEKSVRVGEREYSKKMAELNRGFEAVGQSFTGMENKMNEVGRTAIRVGEQLESVHQQRQRAQAAYDLIDYYNQFSRGDTSQVDSLKKEGKQGRRQVAVLLRRLNVVAKDVDLPIAEKTRENIDKYCEKFEKDMLHLFDRAYRKGDPKMMHHCAQTLLDFNGGASCVQVYVNQHDFFINRVRETNHADDAQLWDALPDPDASPPKDEPGLAELFKEIRGTVGQEAQIVQAVFPNPPYVMQVFLQRVFAQSIQQHLENLVNAGSAISDLAFLRMLQMVHRQTAILVEDLKGYELPSTGPKSPEGSDFQRSLTGASSVSSAAHSASVSTMLETAMEELFVPYLEGNRYIERESKNLTELYASFLTTFTRYHGRVQKGGKSSMFDRVVNQLSATAATTSTTGGTTTSAAAAAAILRYGGLSAKEQEKEEPVQEEDGQLNINVAEIMLRWHAEAVGRCVELSLTGDVPKHAFALLRVLAAAIGSTYIELALETAQAKVEVADGKAEPNLQSLDILSEVDYICHLWQQYVNMAILPLASSSVTIRREMTVFNNQTVSRIEGGANHIIQKVADAIIAWLSSQLTKQKRTDFKPRNDDLSFARVNTEPCEACCETLEKVRDAAKSTLSGKNLEVFLTEIGVAFHSLLLEHLKKFPVSATGGLMLAKDLKSYQDTVATFGIPALHERFEFIRQLGNVFLVRPDILKSYITEGYLGRIDATLLRPYLAQRSDWGQAEKGFNDSTGDDGGASEVKGLRDRFGMGRLSMIMKDLEPLNLRDHMTMPSLPERFTGLSMPSRAAFGGTNGGP</sequence>
<dbReference type="GO" id="GO:0000145">
    <property type="term" value="C:exocyst"/>
    <property type="evidence" value="ECO:0007669"/>
    <property type="project" value="TreeGrafter"/>
</dbReference>
<feature type="domain" description="Exocyst complex component Sec10-like alpha-helical bundle" evidence="5">
    <location>
        <begin position="202"/>
        <end position="833"/>
    </location>
</feature>
<dbReference type="Gene3D" id="1.20.58.1970">
    <property type="match status" value="1"/>
</dbReference>
<dbReference type="PANTHER" id="PTHR12100:SF0">
    <property type="entry name" value="EXOCYST COMPLEX COMPONENT 5"/>
    <property type="match status" value="1"/>
</dbReference>
<evidence type="ECO:0000313" key="8">
    <source>
        <dbReference type="Proteomes" id="UP000292702"/>
    </source>
</evidence>
<evidence type="ECO:0000256" key="1">
    <source>
        <dbReference type="ARBA" id="ARBA00006572"/>
    </source>
</evidence>
<proteinExistence type="inferred from homology"/>
<dbReference type="GO" id="GO:0006887">
    <property type="term" value="P:exocytosis"/>
    <property type="evidence" value="ECO:0007669"/>
    <property type="project" value="UniProtKB-KW"/>
</dbReference>
<dbReference type="STRING" id="92696.A0A4R0RQ39"/>
<dbReference type="AlphaFoldDB" id="A0A4R0RQ39"/>
<comment type="similarity">
    <text evidence="1">Belongs to the SEC10 family.</text>
</comment>
<evidence type="ECO:0000256" key="3">
    <source>
        <dbReference type="ARBA" id="ARBA00022483"/>
    </source>
</evidence>
<dbReference type="GO" id="GO:0006893">
    <property type="term" value="P:Golgi to plasma membrane transport"/>
    <property type="evidence" value="ECO:0007669"/>
    <property type="project" value="TreeGrafter"/>
</dbReference>
<keyword evidence="2" id="KW-0813">Transport</keyword>
<dbReference type="InterPro" id="IPR048625">
    <property type="entry name" value="Sec10_N"/>
</dbReference>
<comment type="caution">
    <text evidence="7">The sequence shown here is derived from an EMBL/GenBank/DDBJ whole genome shotgun (WGS) entry which is preliminary data.</text>
</comment>
<dbReference type="PANTHER" id="PTHR12100">
    <property type="entry name" value="SEC10"/>
    <property type="match status" value="1"/>
</dbReference>
<evidence type="ECO:0000256" key="4">
    <source>
        <dbReference type="ARBA" id="ARBA00023054"/>
    </source>
</evidence>
<accession>A0A4R0RQ39</accession>
<evidence type="ECO:0000259" key="5">
    <source>
        <dbReference type="Pfam" id="PF07393"/>
    </source>
</evidence>
<name>A0A4R0RQ39_9APHY</name>
<dbReference type="InterPro" id="IPR009976">
    <property type="entry name" value="Sec10-like"/>
</dbReference>
<dbReference type="OrthoDB" id="125856at2759"/>
<evidence type="ECO:0000259" key="6">
    <source>
        <dbReference type="Pfam" id="PF20667"/>
    </source>
</evidence>
<dbReference type="Pfam" id="PF07393">
    <property type="entry name" value="Sec10_HB"/>
    <property type="match status" value="1"/>
</dbReference>
<dbReference type="Proteomes" id="UP000292702">
    <property type="component" value="Unassembled WGS sequence"/>
</dbReference>